<name>A0AAE9YTJ1_9GAMM</name>
<dbReference type="RefSeq" id="WP_044833706.1">
    <property type="nucleotide sequence ID" value="NZ_CP059735.1"/>
</dbReference>
<evidence type="ECO:0000313" key="2">
    <source>
        <dbReference type="EMBL" id="WDD99341.1"/>
    </source>
</evidence>
<dbReference type="AlphaFoldDB" id="A0AAE9YTJ1"/>
<keyword evidence="1" id="KW-0472">Membrane</keyword>
<reference evidence="2 3" key="1">
    <citation type="journal article" date="2015" name="Genome Announc.">
        <title>Draft Genome Sequences of Marine Isolates of Thalassomonas viridans and Thalassomonas actiniarum.</title>
        <authorList>
            <person name="Olonade I."/>
            <person name="van Zyl L.J."/>
            <person name="Trindade M."/>
        </authorList>
    </citation>
    <scope>NUCLEOTIDE SEQUENCE [LARGE SCALE GENOMIC DNA]</scope>
    <source>
        <strain evidence="2 3">A5K-106</strain>
    </source>
</reference>
<dbReference type="KEGG" id="tact:SG35_001220"/>
<evidence type="ECO:0008006" key="4">
    <source>
        <dbReference type="Google" id="ProtNLM"/>
    </source>
</evidence>
<keyword evidence="1" id="KW-0812">Transmembrane</keyword>
<proteinExistence type="predicted"/>
<dbReference type="Proteomes" id="UP000032568">
    <property type="component" value="Chromosome"/>
</dbReference>
<evidence type="ECO:0000313" key="3">
    <source>
        <dbReference type="Proteomes" id="UP000032568"/>
    </source>
</evidence>
<keyword evidence="3" id="KW-1185">Reference proteome</keyword>
<evidence type="ECO:0000256" key="1">
    <source>
        <dbReference type="SAM" id="Phobius"/>
    </source>
</evidence>
<reference evidence="2 3" key="2">
    <citation type="journal article" date="2022" name="Mar. Drugs">
        <title>Bioassay-Guided Fractionation Leads to the Detection of Cholic Acid Generated by the Rare Thalassomonas sp.</title>
        <authorList>
            <person name="Pheiffer F."/>
            <person name="Schneider Y.K."/>
            <person name="Hansen E.H."/>
            <person name="Andersen J.H."/>
            <person name="Isaksson J."/>
            <person name="Busche T."/>
            <person name="R C."/>
            <person name="Kalinowski J."/>
            <person name="Zyl L.V."/>
            <person name="Trindade M."/>
        </authorList>
    </citation>
    <scope>NUCLEOTIDE SEQUENCE [LARGE SCALE GENOMIC DNA]</scope>
    <source>
        <strain evidence="2 3">A5K-106</strain>
    </source>
</reference>
<organism evidence="2 3">
    <name type="scientific">Thalassomonas actiniarum</name>
    <dbReference type="NCBI Taxonomy" id="485447"/>
    <lineage>
        <taxon>Bacteria</taxon>
        <taxon>Pseudomonadati</taxon>
        <taxon>Pseudomonadota</taxon>
        <taxon>Gammaproteobacteria</taxon>
        <taxon>Alteromonadales</taxon>
        <taxon>Colwelliaceae</taxon>
        <taxon>Thalassomonas</taxon>
    </lineage>
</organism>
<protein>
    <recommendedName>
        <fullName evidence="4">DNA repair protein</fullName>
    </recommendedName>
</protein>
<keyword evidence="1" id="KW-1133">Transmembrane helix</keyword>
<accession>A0AAE9YTJ1</accession>
<gene>
    <name evidence="2" type="ORF">SG35_001220</name>
</gene>
<sequence>MYVFISVTLLVIFVLGVLLDFFRTARQRSMASRHRKILKFKAIVIKTQRLLNGQAILPLTAVSSIVCLERAVVALKALADLEGTKKRHGLIASMEKKLENFRALTEAEPYYYAQLSIPTDLNELGRILKQAMLLMITLKVEHAKGKLSDEQLEVENHQLDILIVRLKAEIYKNQSMRYVEQKKYAKAQALNDKAVEILGGLTCENEEVMKSVTETIDSINVLNVGVTGVIEEQNHTFYDKFKKEAHEKEEEGPFEVDDMELIFGKKRKY</sequence>
<feature type="transmembrane region" description="Helical" evidence="1">
    <location>
        <begin position="6"/>
        <end position="25"/>
    </location>
</feature>
<dbReference type="EMBL" id="CP059735">
    <property type="protein sequence ID" value="WDD99341.1"/>
    <property type="molecule type" value="Genomic_DNA"/>
</dbReference>